<accession>A0A2S7KBF3</accession>
<dbReference type="GO" id="GO:0016787">
    <property type="term" value="F:hydrolase activity"/>
    <property type="evidence" value="ECO:0007669"/>
    <property type="project" value="UniProtKB-KW"/>
</dbReference>
<dbReference type="Gene3D" id="3.40.50.1820">
    <property type="entry name" value="alpha/beta hydrolase"/>
    <property type="match status" value="1"/>
</dbReference>
<dbReference type="SUPFAM" id="SSF53474">
    <property type="entry name" value="alpha/beta-Hydrolases"/>
    <property type="match status" value="1"/>
</dbReference>
<dbReference type="Pfam" id="PF20408">
    <property type="entry name" value="Abhydrolase_11"/>
    <property type="match status" value="1"/>
</dbReference>
<keyword evidence="2" id="KW-0378">Hydrolase</keyword>
<evidence type="ECO:0000313" key="2">
    <source>
        <dbReference type="EMBL" id="PQA89759.1"/>
    </source>
</evidence>
<dbReference type="PANTHER" id="PTHR22946">
    <property type="entry name" value="DIENELACTONE HYDROLASE DOMAIN-CONTAINING PROTEIN-RELATED"/>
    <property type="match status" value="1"/>
</dbReference>
<dbReference type="EMBL" id="PJCH01000001">
    <property type="protein sequence ID" value="PQA89759.1"/>
    <property type="molecule type" value="Genomic_DNA"/>
</dbReference>
<evidence type="ECO:0000259" key="1">
    <source>
        <dbReference type="Pfam" id="PF20408"/>
    </source>
</evidence>
<comment type="caution">
    <text evidence="2">The sequence shown here is derived from an EMBL/GenBank/DDBJ whole genome shotgun (WGS) entry which is preliminary data.</text>
</comment>
<evidence type="ECO:0000313" key="3">
    <source>
        <dbReference type="Proteomes" id="UP000239504"/>
    </source>
</evidence>
<reference evidence="2 3" key="1">
    <citation type="submission" date="2017-12" db="EMBL/GenBank/DDBJ databases">
        <authorList>
            <person name="Hurst M.R.H."/>
        </authorList>
    </citation>
    <scope>NUCLEOTIDE SEQUENCE [LARGE SCALE GENOMIC DNA]</scope>
    <source>
        <strain evidence="2 3">SY-3-19</strain>
    </source>
</reference>
<dbReference type="InterPro" id="IPR050261">
    <property type="entry name" value="FrsA_esterase"/>
</dbReference>
<name>A0A2S7KBF3_9PROT</name>
<organism evidence="2 3">
    <name type="scientific">Hyphococcus luteus</name>
    <dbReference type="NCBI Taxonomy" id="2058213"/>
    <lineage>
        <taxon>Bacteria</taxon>
        <taxon>Pseudomonadati</taxon>
        <taxon>Pseudomonadota</taxon>
        <taxon>Alphaproteobacteria</taxon>
        <taxon>Parvularculales</taxon>
        <taxon>Parvularculaceae</taxon>
        <taxon>Hyphococcus</taxon>
    </lineage>
</organism>
<protein>
    <submittedName>
        <fullName evidence="2">Hydrolase</fullName>
    </submittedName>
</protein>
<sequence length="207" mass="21672">MTPRRLAGFLSTPEKAPGLVLFAHGSGSSRLSPRNTMVAKRLNEAGVATLLFDLLTEGESADRGNVFDIGLLAGRLLEATAWARNEAGFEALPIGYFGASTGAGAALMAAADEHAEVAAVVSRGGRPDLAGAAALNAVRAPTLLIVGSKDVQVLELNRQALAELRCEKKLEVVSGASHLFEEAGTLERAADLAAGWFQRCFSKSRRA</sequence>
<feature type="domain" description="KANL3/Tex30 alpha/beta hydrolase-like" evidence="1">
    <location>
        <begin position="19"/>
        <end position="183"/>
    </location>
</feature>
<keyword evidence="3" id="KW-1185">Reference proteome</keyword>
<dbReference type="InterPro" id="IPR029058">
    <property type="entry name" value="AB_hydrolase_fold"/>
</dbReference>
<dbReference type="InterPro" id="IPR046879">
    <property type="entry name" value="KANL3/Tex30_Abhydrolase"/>
</dbReference>
<dbReference type="AlphaFoldDB" id="A0A2S7KBF3"/>
<dbReference type="OrthoDB" id="9810066at2"/>
<proteinExistence type="predicted"/>
<dbReference type="Proteomes" id="UP000239504">
    <property type="component" value="Unassembled WGS sequence"/>
</dbReference>
<gene>
    <name evidence="2" type="ORF">CW354_00480</name>
</gene>